<evidence type="ECO:0000259" key="2">
    <source>
        <dbReference type="PROSITE" id="PS50011"/>
    </source>
</evidence>
<dbReference type="PANTHER" id="PTHR48008:SF6">
    <property type="entry name" value="LEUCINE-RICH REPEAT RECEPTOR-LIKE PROTEIN KINASE IMK3-RELATED"/>
    <property type="match status" value="1"/>
</dbReference>
<dbReference type="SUPFAM" id="SSF63748">
    <property type="entry name" value="Tudor/PWWP/MBT"/>
    <property type="match status" value="1"/>
</dbReference>
<evidence type="ECO:0008006" key="6">
    <source>
        <dbReference type="Google" id="ProtNLM"/>
    </source>
</evidence>
<dbReference type="SMART" id="SM00220">
    <property type="entry name" value="S_TKc"/>
    <property type="match status" value="1"/>
</dbReference>
<dbReference type="Gene3D" id="2.30.30.140">
    <property type="match status" value="1"/>
</dbReference>
<proteinExistence type="predicted"/>
<feature type="region of interest" description="Disordered" evidence="1">
    <location>
        <begin position="955"/>
        <end position="975"/>
    </location>
</feature>
<feature type="compositionally biased region" description="Basic and acidic residues" evidence="1">
    <location>
        <begin position="223"/>
        <end position="232"/>
    </location>
</feature>
<gene>
    <name evidence="4" type="ORF">NDU88_005138</name>
</gene>
<dbReference type="Pfam" id="PF00069">
    <property type="entry name" value="Pkinase"/>
    <property type="match status" value="1"/>
</dbReference>
<feature type="domain" description="Protein kinase" evidence="2">
    <location>
        <begin position="683"/>
        <end position="975"/>
    </location>
</feature>
<feature type="compositionally biased region" description="Polar residues" evidence="1">
    <location>
        <begin position="233"/>
        <end position="276"/>
    </location>
</feature>
<dbReference type="GO" id="GO:0005524">
    <property type="term" value="F:ATP binding"/>
    <property type="evidence" value="ECO:0007669"/>
    <property type="project" value="InterPro"/>
</dbReference>
<dbReference type="GO" id="GO:0004672">
    <property type="term" value="F:protein kinase activity"/>
    <property type="evidence" value="ECO:0007669"/>
    <property type="project" value="InterPro"/>
</dbReference>
<dbReference type="PROSITE" id="PS50304">
    <property type="entry name" value="TUDOR"/>
    <property type="match status" value="1"/>
</dbReference>
<dbReference type="AlphaFoldDB" id="A0AAV7KZU7"/>
<comment type="caution">
    <text evidence="4">The sequence shown here is derived from an EMBL/GenBank/DDBJ whole genome shotgun (WGS) entry which is preliminary data.</text>
</comment>
<dbReference type="EMBL" id="JANPWB010000016">
    <property type="protein sequence ID" value="KAJ1085001.1"/>
    <property type="molecule type" value="Genomic_DNA"/>
</dbReference>
<accession>A0AAV7KZU7</accession>
<feature type="compositionally biased region" description="Polar residues" evidence="1">
    <location>
        <begin position="963"/>
        <end position="975"/>
    </location>
</feature>
<dbReference type="InterPro" id="IPR052451">
    <property type="entry name" value="Ser/Thr_kinase-like"/>
</dbReference>
<dbReference type="InterPro" id="IPR000719">
    <property type="entry name" value="Prot_kinase_dom"/>
</dbReference>
<keyword evidence="5" id="KW-1185">Reference proteome</keyword>
<dbReference type="InterPro" id="IPR011009">
    <property type="entry name" value="Kinase-like_dom_sf"/>
</dbReference>
<dbReference type="CDD" id="cd20430">
    <property type="entry name" value="Tudor_TDRD8"/>
    <property type="match status" value="1"/>
</dbReference>
<feature type="region of interest" description="Disordered" evidence="1">
    <location>
        <begin position="223"/>
        <end position="279"/>
    </location>
</feature>
<dbReference type="Gene3D" id="2.40.50.90">
    <property type="match status" value="1"/>
</dbReference>
<dbReference type="InterPro" id="IPR002999">
    <property type="entry name" value="Tudor"/>
</dbReference>
<dbReference type="PANTHER" id="PTHR48008">
    <property type="entry name" value="LEUCINE-RICH REPEAT RECEPTOR-LIKE PROTEIN KINASE IMK3-RELATED"/>
    <property type="match status" value="1"/>
</dbReference>
<dbReference type="PROSITE" id="PS50011">
    <property type="entry name" value="PROTEIN_KINASE_DOM"/>
    <property type="match status" value="1"/>
</dbReference>
<dbReference type="FunFam" id="2.30.30.140:FF:000018">
    <property type="entry name" value="Serine/threonine-protein kinase 31"/>
    <property type="match status" value="1"/>
</dbReference>
<feature type="domain" description="Tudor" evidence="3">
    <location>
        <begin position="55"/>
        <end position="114"/>
    </location>
</feature>
<name>A0AAV7KZU7_PLEWA</name>
<dbReference type="SMART" id="SM00333">
    <property type="entry name" value="TUDOR"/>
    <property type="match status" value="1"/>
</dbReference>
<evidence type="ECO:0000256" key="1">
    <source>
        <dbReference type="SAM" id="MobiDB-lite"/>
    </source>
</evidence>
<dbReference type="Pfam" id="PF00567">
    <property type="entry name" value="TUDOR"/>
    <property type="match status" value="1"/>
</dbReference>
<evidence type="ECO:0000313" key="4">
    <source>
        <dbReference type="EMBL" id="KAJ1085001.1"/>
    </source>
</evidence>
<protein>
    <recommendedName>
        <fullName evidence="6">Serine/threonine-protein kinase 31</fullName>
    </recommendedName>
</protein>
<dbReference type="InterPro" id="IPR035437">
    <property type="entry name" value="SNase_OB-fold_sf"/>
</dbReference>
<organism evidence="4 5">
    <name type="scientific">Pleurodeles waltl</name>
    <name type="common">Iberian ribbed newt</name>
    <dbReference type="NCBI Taxonomy" id="8319"/>
    <lineage>
        <taxon>Eukaryota</taxon>
        <taxon>Metazoa</taxon>
        <taxon>Chordata</taxon>
        <taxon>Craniata</taxon>
        <taxon>Vertebrata</taxon>
        <taxon>Euteleostomi</taxon>
        <taxon>Amphibia</taxon>
        <taxon>Batrachia</taxon>
        <taxon>Caudata</taxon>
        <taxon>Salamandroidea</taxon>
        <taxon>Salamandridae</taxon>
        <taxon>Pleurodelinae</taxon>
        <taxon>Pleurodeles</taxon>
    </lineage>
</organism>
<dbReference type="InterPro" id="IPR047383">
    <property type="entry name" value="Tudor_TDRD8"/>
</dbReference>
<reference evidence="4" key="1">
    <citation type="journal article" date="2022" name="bioRxiv">
        <title>Sequencing and chromosome-scale assembly of the giantPleurodeles waltlgenome.</title>
        <authorList>
            <person name="Brown T."/>
            <person name="Elewa A."/>
            <person name="Iarovenko S."/>
            <person name="Subramanian E."/>
            <person name="Araus A.J."/>
            <person name="Petzold A."/>
            <person name="Susuki M."/>
            <person name="Suzuki K.-i.T."/>
            <person name="Hayashi T."/>
            <person name="Toyoda A."/>
            <person name="Oliveira C."/>
            <person name="Osipova E."/>
            <person name="Leigh N.D."/>
            <person name="Simon A."/>
            <person name="Yun M.H."/>
        </authorList>
    </citation>
    <scope>NUCLEOTIDE SEQUENCE</scope>
    <source>
        <strain evidence="4">20211129_DDA</strain>
        <tissue evidence="4">Liver</tissue>
    </source>
</reference>
<dbReference type="SUPFAM" id="SSF56112">
    <property type="entry name" value="Protein kinase-like (PK-like)"/>
    <property type="match status" value="1"/>
</dbReference>
<dbReference type="Proteomes" id="UP001066276">
    <property type="component" value="Chromosome 12"/>
</dbReference>
<evidence type="ECO:0000259" key="3">
    <source>
        <dbReference type="PROSITE" id="PS50304"/>
    </source>
</evidence>
<evidence type="ECO:0000313" key="5">
    <source>
        <dbReference type="Proteomes" id="UP001066276"/>
    </source>
</evidence>
<dbReference type="Gene3D" id="1.10.510.10">
    <property type="entry name" value="Transferase(Phosphotransferase) domain 1"/>
    <property type="match status" value="1"/>
</dbReference>
<sequence length="975" mass="110218">MEECLGFGRVEQVFVSHVEDAVTFWAQCVDRADEMPPLCEELATYCPLKGPIFSNPEIGTIYGGLFSQDNCWYRCKVQKVISNEFCHVIYIDYGNSEAVNRSCLVELPEELQFPGLARKYRLWGLQLSDPDVSVSEQGTAFLVNMINERQITVRHKVTYKDNTVVVQAESDQTDIGEEVLKKGFAVRCKTVPILINDEGTRMDLICPPLNSNMSLSLSNRHVENAAGGDRKSSTTPNRTQDPFNNQSRALNPIDDSSGNNACWTKLSPGSSPNSLSTKHREVMDENERLKFQMDLVLKKCESLESQIELLGLEATKEKEAMHCLLERSLKTAISDKLRVLSSKIELLKSARRENMNICFGDDLSEAVRVISEECSVAPSSLETLEEIWGAYNVAQQAIQQCKVTEEVAGLIKTRNTVQQALFSAVQDFIREVDELSLSNRTKALEQIFSSLEDVYGKATDPEASDEVFQDFHDWKQAKIEKFSNVRSDTDDSLRVLFLWFNDLREFFDLTSTASLNSDEVVGNIDELIKNVESVIEKELNISGAEHDETEKKIILSAYNKVVQKIRQELELIRVVMSKHKDSVEFEKQIAEWLHKSPNVDKLLAIKKTLKGLKTQLRWKAIEQRSLEELDEACDADVNNIKENIAELREKIFEEIYLEQEEYNKLRCLVEKWFPELPLLHPESGIVNYMNSGGLLSVSLERELFNAEPMKELSSKRPVVCADIQGRKVLLKGYSIDVDTEAKVIERAAKYHMAWCELKEESHLVPLMFLFFCKSDPLAYLIVPFYPGESLREIQASRPLTIQEVARVMKGVACGLQTLHKANIVHGSVHQNNVFALNRKQGMLGDFDFTKTDEQRNLLNSVGPLNFTSPEVKAGHLASPSTDMYSYGCLLFWLSHGEQYKIMQDGTPDLESCSMDRNLKDLLSRLVSGASQITAAQVTEDEYFLTQEAQVLPVSNSEVDEASTNENADVQIQSCS</sequence>
<dbReference type="FunFam" id="1.10.510.10:FF:000518">
    <property type="entry name" value="serine/threonine-protein kinase 31 isoform X1"/>
    <property type="match status" value="1"/>
</dbReference>